<comment type="caution">
    <text evidence="1">The sequence shown here is derived from an EMBL/GenBank/DDBJ whole genome shotgun (WGS) entry which is preliminary data.</text>
</comment>
<evidence type="ECO:0000313" key="1">
    <source>
        <dbReference type="EMBL" id="RDX80119.1"/>
    </source>
</evidence>
<evidence type="ECO:0000313" key="2">
    <source>
        <dbReference type="Proteomes" id="UP000257109"/>
    </source>
</evidence>
<accession>A0A371FP66</accession>
<proteinExistence type="predicted"/>
<dbReference type="AlphaFoldDB" id="A0A371FP66"/>
<reference evidence="1" key="1">
    <citation type="submission" date="2018-05" db="EMBL/GenBank/DDBJ databases">
        <title>Draft genome of Mucuna pruriens seed.</title>
        <authorList>
            <person name="Nnadi N.E."/>
            <person name="Vos R."/>
            <person name="Hasami M.H."/>
            <person name="Devisetty U.K."/>
            <person name="Aguiy J.C."/>
        </authorList>
    </citation>
    <scope>NUCLEOTIDE SEQUENCE [LARGE SCALE GENOMIC DNA]</scope>
    <source>
        <strain evidence="1">JCA_2017</strain>
    </source>
</reference>
<keyword evidence="2" id="KW-1185">Reference proteome</keyword>
<feature type="non-terminal residue" evidence="1">
    <location>
        <position position="1"/>
    </location>
</feature>
<protein>
    <submittedName>
        <fullName evidence="1">Uncharacterized protein</fullName>
    </submittedName>
</protein>
<dbReference type="EMBL" id="QJKJ01008319">
    <property type="protein sequence ID" value="RDX80119.1"/>
    <property type="molecule type" value="Genomic_DNA"/>
</dbReference>
<gene>
    <name evidence="1" type="ORF">CR513_39371</name>
</gene>
<sequence length="80" mass="9042">MKFPSLIDQVVTIKANQKMAQQCYVDSLTVVTRPPKEDNVSEHVEVSTDVELDHRPSIDHGVEPIEKLENVSLIDDEHCT</sequence>
<name>A0A371FP66_MUCPR</name>
<dbReference type="Proteomes" id="UP000257109">
    <property type="component" value="Unassembled WGS sequence"/>
</dbReference>
<organism evidence="1 2">
    <name type="scientific">Mucuna pruriens</name>
    <name type="common">Velvet bean</name>
    <name type="synonym">Dolichos pruriens</name>
    <dbReference type="NCBI Taxonomy" id="157652"/>
    <lineage>
        <taxon>Eukaryota</taxon>
        <taxon>Viridiplantae</taxon>
        <taxon>Streptophyta</taxon>
        <taxon>Embryophyta</taxon>
        <taxon>Tracheophyta</taxon>
        <taxon>Spermatophyta</taxon>
        <taxon>Magnoliopsida</taxon>
        <taxon>eudicotyledons</taxon>
        <taxon>Gunneridae</taxon>
        <taxon>Pentapetalae</taxon>
        <taxon>rosids</taxon>
        <taxon>fabids</taxon>
        <taxon>Fabales</taxon>
        <taxon>Fabaceae</taxon>
        <taxon>Papilionoideae</taxon>
        <taxon>50 kb inversion clade</taxon>
        <taxon>NPAAA clade</taxon>
        <taxon>indigoferoid/millettioid clade</taxon>
        <taxon>Phaseoleae</taxon>
        <taxon>Mucuna</taxon>
    </lineage>
</organism>